<keyword evidence="1" id="KW-0812">Transmembrane</keyword>
<dbReference type="EMBL" id="PGEX01000001">
    <property type="protein sequence ID" value="PJJ41238.1"/>
    <property type="molecule type" value="Genomic_DNA"/>
</dbReference>
<keyword evidence="2" id="KW-0732">Signal</keyword>
<proteinExistence type="predicted"/>
<protein>
    <submittedName>
        <fullName evidence="3">Uncharacterized protein</fullName>
    </submittedName>
</protein>
<dbReference type="RefSeq" id="WP_100425232.1">
    <property type="nucleotide sequence ID" value="NZ_PGEX01000001.1"/>
</dbReference>
<keyword evidence="1" id="KW-1133">Transmembrane helix</keyword>
<keyword evidence="4" id="KW-1185">Reference proteome</keyword>
<sequence length="176" mass="19118">MNLKKIIVAFFFAVSYSLSFGDEVISPQSTIDSAKIYYDLIAEENYQAYSRPNVIGMIAGGSLTVVGGALVGFGLYAILDASNPQTFGDALGRAVGGLFICASIPFLGVGIPVLSYNTYKYIVHKGHANKRDEYQAALDRYKLRKRGGASSALQLMIFPELNFIEKRGGVNAVVRF</sequence>
<dbReference type="AlphaFoldDB" id="A0A2M9A6G2"/>
<evidence type="ECO:0000256" key="2">
    <source>
        <dbReference type="SAM" id="SignalP"/>
    </source>
</evidence>
<keyword evidence="1" id="KW-0472">Membrane</keyword>
<feature type="signal peptide" evidence="2">
    <location>
        <begin position="1"/>
        <end position="21"/>
    </location>
</feature>
<feature type="chain" id="PRO_5014779976" evidence="2">
    <location>
        <begin position="22"/>
        <end position="176"/>
    </location>
</feature>
<comment type="caution">
    <text evidence="3">The sequence shown here is derived from an EMBL/GenBank/DDBJ whole genome shotgun (WGS) entry which is preliminary data.</text>
</comment>
<accession>A0A2M9A6G2</accession>
<organism evidence="3 4">
    <name type="scientific">Hallerella succinigenes</name>
    <dbReference type="NCBI Taxonomy" id="1896222"/>
    <lineage>
        <taxon>Bacteria</taxon>
        <taxon>Pseudomonadati</taxon>
        <taxon>Fibrobacterota</taxon>
        <taxon>Fibrobacteria</taxon>
        <taxon>Fibrobacterales</taxon>
        <taxon>Fibrobacteraceae</taxon>
        <taxon>Hallerella</taxon>
    </lineage>
</organism>
<dbReference type="OrthoDB" id="9918325at2"/>
<feature type="transmembrane region" description="Helical" evidence="1">
    <location>
        <begin position="91"/>
        <end position="114"/>
    </location>
</feature>
<reference evidence="3 4" key="1">
    <citation type="submission" date="2017-11" db="EMBL/GenBank/DDBJ databases">
        <title>Animal gut microbial communities from fecal samples from Wisconsin, USA.</title>
        <authorList>
            <person name="Neumann A."/>
        </authorList>
    </citation>
    <scope>NUCLEOTIDE SEQUENCE [LARGE SCALE GENOMIC DNA]</scope>
    <source>
        <strain evidence="3 4">UWS3</strain>
    </source>
</reference>
<evidence type="ECO:0000313" key="4">
    <source>
        <dbReference type="Proteomes" id="UP000231134"/>
    </source>
</evidence>
<feature type="transmembrane region" description="Helical" evidence="1">
    <location>
        <begin position="54"/>
        <end position="79"/>
    </location>
</feature>
<dbReference type="Proteomes" id="UP000231134">
    <property type="component" value="Unassembled WGS sequence"/>
</dbReference>
<evidence type="ECO:0000256" key="1">
    <source>
        <dbReference type="SAM" id="Phobius"/>
    </source>
</evidence>
<name>A0A2M9A6G2_9BACT</name>
<gene>
    <name evidence="3" type="ORF">BGX16_1198</name>
</gene>
<evidence type="ECO:0000313" key="3">
    <source>
        <dbReference type="EMBL" id="PJJ41238.1"/>
    </source>
</evidence>